<protein>
    <submittedName>
        <fullName evidence="3">Uncharacterized protein</fullName>
    </submittedName>
</protein>
<keyword evidence="2" id="KW-0732">Signal</keyword>
<dbReference type="AlphaFoldDB" id="A0A9P6EM67"/>
<reference evidence="3" key="1">
    <citation type="submission" date="2020-11" db="EMBL/GenBank/DDBJ databases">
        <authorList>
            <consortium name="DOE Joint Genome Institute"/>
            <person name="Ahrendt S."/>
            <person name="Riley R."/>
            <person name="Andreopoulos W."/>
            <person name="Labutti K."/>
            <person name="Pangilinan J."/>
            <person name="Ruiz-Duenas F.J."/>
            <person name="Barrasa J.M."/>
            <person name="Sanchez-Garcia M."/>
            <person name="Camarero S."/>
            <person name="Miyauchi S."/>
            <person name="Serrano A."/>
            <person name="Linde D."/>
            <person name="Babiker R."/>
            <person name="Drula E."/>
            <person name="Ayuso-Fernandez I."/>
            <person name="Pacheco R."/>
            <person name="Padilla G."/>
            <person name="Ferreira P."/>
            <person name="Barriuso J."/>
            <person name="Kellner H."/>
            <person name="Castanera R."/>
            <person name="Alfaro M."/>
            <person name="Ramirez L."/>
            <person name="Pisabarro A.G."/>
            <person name="Kuo A."/>
            <person name="Tritt A."/>
            <person name="Lipzen A."/>
            <person name="He G."/>
            <person name="Yan M."/>
            <person name="Ng V."/>
            <person name="Cullen D."/>
            <person name="Martin F."/>
            <person name="Rosso M.-N."/>
            <person name="Henrissat B."/>
            <person name="Hibbett D."/>
            <person name="Martinez A.T."/>
            <person name="Grigoriev I.V."/>
        </authorList>
    </citation>
    <scope>NUCLEOTIDE SEQUENCE</scope>
    <source>
        <strain evidence="3">CBS 506.95</strain>
    </source>
</reference>
<evidence type="ECO:0000256" key="1">
    <source>
        <dbReference type="SAM" id="MobiDB-lite"/>
    </source>
</evidence>
<dbReference type="OrthoDB" id="3070376at2759"/>
<proteinExistence type="predicted"/>
<feature type="region of interest" description="Disordered" evidence="1">
    <location>
        <begin position="261"/>
        <end position="284"/>
    </location>
</feature>
<feature type="compositionally biased region" description="Low complexity" evidence="1">
    <location>
        <begin position="478"/>
        <end position="493"/>
    </location>
</feature>
<keyword evidence="4" id="KW-1185">Reference proteome</keyword>
<feature type="region of interest" description="Disordered" evidence="1">
    <location>
        <begin position="362"/>
        <end position="417"/>
    </location>
</feature>
<feature type="chain" id="PRO_5040239912" evidence="2">
    <location>
        <begin position="24"/>
        <end position="539"/>
    </location>
</feature>
<comment type="caution">
    <text evidence="3">The sequence shown here is derived from an EMBL/GenBank/DDBJ whole genome shotgun (WGS) entry which is preliminary data.</text>
</comment>
<evidence type="ECO:0000313" key="4">
    <source>
        <dbReference type="Proteomes" id="UP000807306"/>
    </source>
</evidence>
<dbReference type="EMBL" id="MU157835">
    <property type="protein sequence ID" value="KAF9531403.1"/>
    <property type="molecule type" value="Genomic_DNA"/>
</dbReference>
<feature type="compositionally biased region" description="Low complexity" evidence="1">
    <location>
        <begin position="145"/>
        <end position="176"/>
    </location>
</feature>
<feature type="region of interest" description="Disordered" evidence="1">
    <location>
        <begin position="475"/>
        <end position="501"/>
    </location>
</feature>
<sequence length="539" mass="58074">MIHAMSFLTRLNLLFFLTPTISGVTHYPSSLSCNRSFELAAYDHTAIHGPGGTLGGLPSVKSPNRATERGVRPPYTAFFLAFLSSSHSSPKMSSNCPPQLQLSIQPSTTSFKRSFEQFGFDLGSPVDGGASGSNNGNDRNKRARSASSFSDSNESMDSSSSSRTLASTSSTPASSAQRQDGASLAGVGSIAGAGPLALGPPRLPTPDIQDVEMIDYPTESRNSVASIVSQHTHHQSEERFRLSLERFNAFDSQIAILRRSRPTSPLTGSAAPLPRSRLSTPPILPPLDIPGEQPRLSLASSAIPFLPPPPDLSTPLTEVLFGEEGEVEEEDSEEDETALAEPSHSDDDAEIVQEFQARLSSALERLRPQSPLVPGLSLEEHDEDREHMNDTAEAEDDDDEPGVLTPEPPTLPPIPSNANIVQFSLEDLLSRDVPDHSSSTVAEASNSSSLVSPTLGEHPLPSPILRDLHDWIDERQSSTESVSTSTPVPQNQPTLPPPATLPERVLMDHRLTAMLDNYESMDGMSNCFRLHTGNTHQIS</sequence>
<dbReference type="Proteomes" id="UP000807306">
    <property type="component" value="Unassembled WGS sequence"/>
</dbReference>
<feature type="region of interest" description="Disordered" evidence="1">
    <location>
        <begin position="433"/>
        <end position="462"/>
    </location>
</feature>
<feature type="compositionally biased region" description="Pro residues" evidence="1">
    <location>
        <begin position="406"/>
        <end position="415"/>
    </location>
</feature>
<feature type="region of interest" description="Disordered" evidence="1">
    <location>
        <begin position="122"/>
        <end position="187"/>
    </location>
</feature>
<feature type="compositionally biased region" description="Low complexity" evidence="1">
    <location>
        <begin position="437"/>
        <end position="449"/>
    </location>
</feature>
<feature type="compositionally biased region" description="Acidic residues" evidence="1">
    <location>
        <begin position="323"/>
        <end position="338"/>
    </location>
</feature>
<accession>A0A9P6EM67</accession>
<feature type="signal peptide" evidence="2">
    <location>
        <begin position="1"/>
        <end position="23"/>
    </location>
</feature>
<evidence type="ECO:0000313" key="3">
    <source>
        <dbReference type="EMBL" id="KAF9531403.1"/>
    </source>
</evidence>
<feature type="compositionally biased region" description="Acidic residues" evidence="1">
    <location>
        <begin position="392"/>
        <end position="401"/>
    </location>
</feature>
<gene>
    <name evidence="3" type="ORF">CPB83DRAFT_103185</name>
</gene>
<evidence type="ECO:0000256" key="2">
    <source>
        <dbReference type="SAM" id="SignalP"/>
    </source>
</evidence>
<name>A0A9P6EM67_9AGAR</name>
<feature type="region of interest" description="Disordered" evidence="1">
    <location>
        <begin position="323"/>
        <end position="349"/>
    </location>
</feature>
<organism evidence="3 4">
    <name type="scientific">Crepidotus variabilis</name>
    <dbReference type="NCBI Taxonomy" id="179855"/>
    <lineage>
        <taxon>Eukaryota</taxon>
        <taxon>Fungi</taxon>
        <taxon>Dikarya</taxon>
        <taxon>Basidiomycota</taxon>
        <taxon>Agaricomycotina</taxon>
        <taxon>Agaricomycetes</taxon>
        <taxon>Agaricomycetidae</taxon>
        <taxon>Agaricales</taxon>
        <taxon>Agaricineae</taxon>
        <taxon>Crepidotaceae</taxon>
        <taxon>Crepidotus</taxon>
    </lineage>
</organism>